<dbReference type="EMBL" id="MHUB01000021">
    <property type="protein sequence ID" value="OHA70621.1"/>
    <property type="molecule type" value="Genomic_DNA"/>
</dbReference>
<dbReference type="InterPro" id="IPR036390">
    <property type="entry name" value="WH_DNA-bd_sf"/>
</dbReference>
<protein>
    <recommendedName>
        <fullName evidence="4">HTH deoR-type domain-containing protein</fullName>
    </recommendedName>
</protein>
<comment type="caution">
    <text evidence="5">The sequence shown here is derived from an EMBL/GenBank/DDBJ whole genome shotgun (WGS) entry which is preliminary data.</text>
</comment>
<gene>
    <name evidence="5" type="ORF">A3D64_01185</name>
</gene>
<name>A0A1G2REY2_9BACT</name>
<evidence type="ECO:0000256" key="1">
    <source>
        <dbReference type="ARBA" id="ARBA00023015"/>
    </source>
</evidence>
<reference evidence="5 6" key="1">
    <citation type="journal article" date="2016" name="Nat. Commun.">
        <title>Thousands of microbial genomes shed light on interconnected biogeochemical processes in an aquifer system.</title>
        <authorList>
            <person name="Anantharaman K."/>
            <person name="Brown C.T."/>
            <person name="Hug L.A."/>
            <person name="Sharon I."/>
            <person name="Castelle C.J."/>
            <person name="Probst A.J."/>
            <person name="Thomas B.C."/>
            <person name="Singh A."/>
            <person name="Wilkins M.J."/>
            <person name="Karaoz U."/>
            <person name="Brodie E.L."/>
            <person name="Williams K.H."/>
            <person name="Hubbard S.S."/>
            <person name="Banfield J.F."/>
        </authorList>
    </citation>
    <scope>NUCLEOTIDE SEQUENCE [LARGE SCALE GENOMIC DNA]</scope>
</reference>
<accession>A0A1G2REY2</accession>
<dbReference type="AlphaFoldDB" id="A0A1G2REY2"/>
<keyword evidence="2" id="KW-0804">Transcription</keyword>
<evidence type="ECO:0000313" key="5">
    <source>
        <dbReference type="EMBL" id="OHA70621.1"/>
    </source>
</evidence>
<dbReference type="GO" id="GO:0003700">
    <property type="term" value="F:DNA-binding transcription factor activity"/>
    <property type="evidence" value="ECO:0007669"/>
    <property type="project" value="InterPro"/>
</dbReference>
<proteinExistence type="predicted"/>
<dbReference type="Pfam" id="PF08220">
    <property type="entry name" value="HTH_DeoR"/>
    <property type="match status" value="1"/>
</dbReference>
<dbReference type="InterPro" id="IPR001034">
    <property type="entry name" value="DeoR_HTH"/>
</dbReference>
<sequence>MTLDFLVRLTLAAHKVAGILQKDDALRTQLQDSANRLLESWVLLVHDLATPEQKRQTAAKAVKELGMLVTYLNYARRMSRVNPKNFVVLEREYNKVGEFLRQLHQGLDQDVRPRRSNIPDVRSPKGKGNTTLQQGILSQGILSGRRETKENSSPLFPQRAKEGELSPRQNRILQLLHNKDKTQVWELKKVLPEVTKRTLRRDLDDLLQRNLIVRQGEWNEVFYQIH</sequence>
<feature type="region of interest" description="Disordered" evidence="3">
    <location>
        <begin position="144"/>
        <end position="163"/>
    </location>
</feature>
<organism evidence="5 6">
    <name type="scientific">Candidatus Wildermuthbacteria bacterium RIFCSPHIGHO2_02_FULL_49_9</name>
    <dbReference type="NCBI Taxonomy" id="1802456"/>
    <lineage>
        <taxon>Bacteria</taxon>
        <taxon>Candidatus Wildermuthiibacteriota</taxon>
    </lineage>
</organism>
<dbReference type="Proteomes" id="UP000178613">
    <property type="component" value="Unassembled WGS sequence"/>
</dbReference>
<keyword evidence="1" id="KW-0805">Transcription regulation</keyword>
<evidence type="ECO:0000313" key="6">
    <source>
        <dbReference type="Proteomes" id="UP000178613"/>
    </source>
</evidence>
<evidence type="ECO:0000256" key="2">
    <source>
        <dbReference type="ARBA" id="ARBA00023163"/>
    </source>
</evidence>
<evidence type="ECO:0000256" key="3">
    <source>
        <dbReference type="SAM" id="MobiDB-lite"/>
    </source>
</evidence>
<evidence type="ECO:0000259" key="4">
    <source>
        <dbReference type="Pfam" id="PF08220"/>
    </source>
</evidence>
<dbReference type="SUPFAM" id="SSF46785">
    <property type="entry name" value="Winged helix' DNA-binding domain"/>
    <property type="match status" value="1"/>
</dbReference>
<feature type="domain" description="HTH deoR-type" evidence="4">
    <location>
        <begin position="168"/>
        <end position="214"/>
    </location>
</feature>